<evidence type="ECO:0000256" key="1">
    <source>
        <dbReference type="SAM" id="SignalP"/>
    </source>
</evidence>
<dbReference type="Gene3D" id="3.40.33.10">
    <property type="entry name" value="CAP"/>
    <property type="match status" value="1"/>
</dbReference>
<protein>
    <submittedName>
        <fullName evidence="4">SCP domain-containing protein</fullName>
    </submittedName>
</protein>
<evidence type="ECO:0000313" key="4">
    <source>
        <dbReference type="WBParaSite" id="SPAL_0000019100.1"/>
    </source>
</evidence>
<feature type="signal peptide" evidence="1">
    <location>
        <begin position="1"/>
        <end position="24"/>
    </location>
</feature>
<dbReference type="Pfam" id="PF00188">
    <property type="entry name" value="CAP"/>
    <property type="match status" value="1"/>
</dbReference>
<evidence type="ECO:0000313" key="3">
    <source>
        <dbReference type="Proteomes" id="UP000046392"/>
    </source>
</evidence>
<proteinExistence type="predicted"/>
<feature type="chain" id="PRO_5005893609" evidence="1">
    <location>
        <begin position="25"/>
        <end position="289"/>
    </location>
</feature>
<evidence type="ECO:0000259" key="2">
    <source>
        <dbReference type="SMART" id="SM00198"/>
    </source>
</evidence>
<dbReference type="SMART" id="SM00198">
    <property type="entry name" value="SCP"/>
    <property type="match status" value="1"/>
</dbReference>
<dbReference type="InterPro" id="IPR035940">
    <property type="entry name" value="CAP_sf"/>
</dbReference>
<dbReference type="Proteomes" id="UP000046392">
    <property type="component" value="Unplaced"/>
</dbReference>
<organism evidence="3 4">
    <name type="scientific">Strongyloides papillosus</name>
    <name type="common">Intestinal threadworm</name>
    <dbReference type="NCBI Taxonomy" id="174720"/>
    <lineage>
        <taxon>Eukaryota</taxon>
        <taxon>Metazoa</taxon>
        <taxon>Ecdysozoa</taxon>
        <taxon>Nematoda</taxon>
        <taxon>Chromadorea</taxon>
        <taxon>Rhabditida</taxon>
        <taxon>Tylenchina</taxon>
        <taxon>Panagrolaimomorpha</taxon>
        <taxon>Strongyloidoidea</taxon>
        <taxon>Strongyloididae</taxon>
        <taxon>Strongyloides</taxon>
    </lineage>
</organism>
<name>A0A0N5B289_STREA</name>
<feature type="domain" description="SCP" evidence="2">
    <location>
        <begin position="139"/>
        <end position="267"/>
    </location>
</feature>
<keyword evidence="3" id="KW-1185">Reference proteome</keyword>
<keyword evidence="1" id="KW-0732">Signal</keyword>
<dbReference type="WBParaSite" id="SPAL_0000019100.1">
    <property type="protein sequence ID" value="SPAL_0000019100.1"/>
    <property type="gene ID" value="SPAL_0000019100"/>
</dbReference>
<dbReference type="SUPFAM" id="SSF55797">
    <property type="entry name" value="PR-1-like"/>
    <property type="match status" value="1"/>
</dbReference>
<reference evidence="4" key="1">
    <citation type="submission" date="2017-02" db="UniProtKB">
        <authorList>
            <consortium name="WormBaseParasite"/>
        </authorList>
    </citation>
    <scope>IDENTIFICATION</scope>
</reference>
<dbReference type="InterPro" id="IPR014044">
    <property type="entry name" value="CAP_dom"/>
</dbReference>
<sequence>MSLNFLLFHIVFTILVLRVDVLLGQQQNGAQSGEAEGRSLKPRIPRNKIQDRFNIGNRKVRFGGEEVKEFNQNDAPTKVRNRKKIQIRNPFKGSPNGQKYNKLKIEEYLRRFTLSGRIWHRVWHNCKHIQCYSKNNYAVLYGKFLDEMNLYRKIHKSRPLQMDPILSRKAMEDARRSAANGRLMSSVNPSFGENSIICNVSSAPLIVYNWYKRGLNHDYKTLAPLSESLEFSNMVWKGTRKVGIGIVKKGKVLYIFFKFWPESNQNFKFRENVLRPKYHWYNSRNFFKS</sequence>
<accession>A0A0N5B289</accession>
<dbReference type="AlphaFoldDB" id="A0A0N5B289"/>